<feature type="chain" id="PRO_5028842488" evidence="2">
    <location>
        <begin position="21"/>
        <end position="182"/>
    </location>
</feature>
<keyword evidence="2" id="KW-0732">Signal</keyword>
<evidence type="ECO:0000256" key="2">
    <source>
        <dbReference type="SAM" id="SignalP"/>
    </source>
</evidence>
<evidence type="ECO:0000259" key="3">
    <source>
        <dbReference type="PROSITE" id="PS51819"/>
    </source>
</evidence>
<evidence type="ECO:0000313" key="4">
    <source>
        <dbReference type="EMBL" id="QKG71978.1"/>
    </source>
</evidence>
<dbReference type="InterPro" id="IPR004360">
    <property type="entry name" value="Glyas_Fos-R_dOase_dom"/>
</dbReference>
<dbReference type="GO" id="GO:0046491">
    <property type="term" value="P:L-methylmalonyl-CoA metabolic process"/>
    <property type="evidence" value="ECO:0007669"/>
    <property type="project" value="TreeGrafter"/>
</dbReference>
<dbReference type="AlphaFoldDB" id="A0A7D3XIM8"/>
<dbReference type="PANTHER" id="PTHR43048">
    <property type="entry name" value="METHYLMALONYL-COA EPIMERASE"/>
    <property type="match status" value="1"/>
</dbReference>
<name>A0A7D3XIM8_9SPHN</name>
<dbReference type="InterPro" id="IPR029068">
    <property type="entry name" value="Glyas_Bleomycin-R_OHBP_Dase"/>
</dbReference>
<dbReference type="GO" id="GO:0004493">
    <property type="term" value="F:methylmalonyl-CoA epimerase activity"/>
    <property type="evidence" value="ECO:0007669"/>
    <property type="project" value="TreeGrafter"/>
</dbReference>
<dbReference type="PROSITE" id="PS51819">
    <property type="entry name" value="VOC"/>
    <property type="match status" value="1"/>
</dbReference>
<dbReference type="GO" id="GO:0046872">
    <property type="term" value="F:metal ion binding"/>
    <property type="evidence" value="ECO:0007669"/>
    <property type="project" value="UniProtKB-KW"/>
</dbReference>
<dbReference type="EMBL" id="CP053921">
    <property type="protein sequence ID" value="QKG71978.1"/>
    <property type="molecule type" value="Genomic_DNA"/>
</dbReference>
<evidence type="ECO:0000256" key="1">
    <source>
        <dbReference type="ARBA" id="ARBA00022723"/>
    </source>
</evidence>
<keyword evidence="5" id="KW-1185">Reference proteome</keyword>
<evidence type="ECO:0000313" key="5">
    <source>
        <dbReference type="Proteomes" id="UP000504693"/>
    </source>
</evidence>
<feature type="signal peptide" evidence="2">
    <location>
        <begin position="1"/>
        <end position="20"/>
    </location>
</feature>
<proteinExistence type="predicted"/>
<dbReference type="SUPFAM" id="SSF54593">
    <property type="entry name" value="Glyoxalase/Bleomycin resistance protein/Dihydroxybiphenyl dioxygenase"/>
    <property type="match status" value="1"/>
</dbReference>
<dbReference type="Gene3D" id="3.10.180.10">
    <property type="entry name" value="2,3-Dihydroxybiphenyl 1,2-Dioxygenase, domain 1"/>
    <property type="match status" value="1"/>
</dbReference>
<dbReference type="KEGG" id="emv:HQR01_11720"/>
<gene>
    <name evidence="4" type="ORF">HQR01_11720</name>
</gene>
<dbReference type="PANTHER" id="PTHR43048:SF3">
    <property type="entry name" value="METHYLMALONYL-COA EPIMERASE, MITOCHONDRIAL"/>
    <property type="match status" value="1"/>
</dbReference>
<dbReference type="RefSeq" id="WP_173215039.1">
    <property type="nucleotide sequence ID" value="NZ_CP053921.1"/>
</dbReference>
<keyword evidence="1" id="KW-0479">Metal-binding</keyword>
<dbReference type="Pfam" id="PF00903">
    <property type="entry name" value="Glyoxalase"/>
    <property type="match status" value="1"/>
</dbReference>
<dbReference type="InterPro" id="IPR051785">
    <property type="entry name" value="MMCE/EMCE_epimerase"/>
</dbReference>
<accession>A0A7D3XIM8</accession>
<dbReference type="InterPro" id="IPR037523">
    <property type="entry name" value="VOC_core"/>
</dbReference>
<organism evidence="4 5">
    <name type="scientific">Erythrobacter mangrovi</name>
    <dbReference type="NCBI Taxonomy" id="2739433"/>
    <lineage>
        <taxon>Bacteria</taxon>
        <taxon>Pseudomonadati</taxon>
        <taxon>Pseudomonadota</taxon>
        <taxon>Alphaproteobacteria</taxon>
        <taxon>Sphingomonadales</taxon>
        <taxon>Erythrobacteraceae</taxon>
        <taxon>Erythrobacter/Porphyrobacter group</taxon>
        <taxon>Erythrobacter</taxon>
    </lineage>
</organism>
<dbReference type="Proteomes" id="UP000504693">
    <property type="component" value="Chromosome"/>
</dbReference>
<feature type="domain" description="VOC" evidence="3">
    <location>
        <begin position="39"/>
        <end position="164"/>
    </location>
</feature>
<sequence length="182" mass="20094">MPRTAYRLPLSLAGIAFAFAAPLAAQDASATEQEAETLALNHIGLAVSDLDASASFFIDTLGWKPAGGDPSYPAKFVTNGEMFVTLWRVTDPASAVPFDRKTNVGLHHMAITVRDLATLDALYQRFQEHPRVEIEFGPEFLGNGPTTHMMIREPSGIRLEFIVPRGRMSEEERARPNPRTRD</sequence>
<reference evidence="4 5" key="1">
    <citation type="submission" date="2020-05" db="EMBL/GenBank/DDBJ databases">
        <title>Erythrobacter mangrovi sp. nov., isolated from rhizosphere soil of mangrove plant (Kandelia candel).</title>
        <authorList>
            <person name="Ye Y.H."/>
        </authorList>
    </citation>
    <scope>NUCLEOTIDE SEQUENCE [LARGE SCALE GENOMIC DNA]</scope>
    <source>
        <strain evidence="4 5">EB310</strain>
    </source>
</reference>
<protein>
    <submittedName>
        <fullName evidence="4">VOC family protein</fullName>
    </submittedName>
</protein>